<dbReference type="STRING" id="656519.Halsa_1604"/>
<dbReference type="NCBIfam" id="TIGR01133">
    <property type="entry name" value="murG"/>
    <property type="match status" value="1"/>
</dbReference>
<protein>
    <recommendedName>
        <fullName evidence="10">UDP-N-acetylglucosamine--N-acetylmuramyl-(pentapeptide) pyrophosphoryl-undecaprenol N-acetylglucosamine transferase</fullName>
        <ecNumber evidence="10">2.4.1.227</ecNumber>
    </recommendedName>
    <alternativeName>
        <fullName evidence="10">Undecaprenyl-PP-MurNAc-pentapeptide-UDPGlcNAc GlcNAc transferase</fullName>
    </alternativeName>
</protein>
<comment type="caution">
    <text evidence="10">Lacks conserved residue(s) required for the propagation of feature annotation.</text>
</comment>
<dbReference type="InterPro" id="IPR004276">
    <property type="entry name" value="GlycoTrans_28_N"/>
</dbReference>
<proteinExistence type="inferred from homology"/>
<evidence type="ECO:0000256" key="5">
    <source>
        <dbReference type="ARBA" id="ARBA00022960"/>
    </source>
</evidence>
<sequence>MKAIITGGGTGGHIYPALAIADELKKRGWEILYLGSKQRMEAEIVPQKGYEFKGLASRQLPRNISLRIFSAFFYNLKAFVNALKIIYKSKADLVIGTGGFVAGPVVLAAVLLQKKTIIHEQNAYPGITNKVLALFVDYIFLNFPEAEKKLKANKKKIYLTGNPVRKEITSVDREKAYKALNLDDNLKTLLITGGSQGAEIINKNLIKLYQSVSEKRKFQIVHLTGKKNYDSVVQTLKENNINLDNKLIKVIAYLNEMEYALAVADLVISRAGATALSEIMICGIPSILIPLASAAEGHQFYNAKTLEKNGAALIIKEKELSEEILYEKVMKLFAENSRLKEMSKAAKESANYNSLEKIITLIDNIVSKD</sequence>
<dbReference type="KEGG" id="has:Halsa_1604"/>
<keyword evidence="5 10" id="KW-0133">Cell shape</keyword>
<comment type="function">
    <text evidence="10">Cell wall formation. Catalyzes the transfer of a GlcNAc subunit on undecaprenyl-pyrophosphoryl-MurNAc-pentapeptide (lipid intermediate I) to form undecaprenyl-pyrophosphoryl-MurNAc-(pentapeptide)GlcNAc (lipid intermediate II).</text>
</comment>
<dbReference type="HOGENOM" id="CLU_037404_0_0_9"/>
<keyword evidence="2 10" id="KW-0132">Cell division</keyword>
<dbReference type="Proteomes" id="UP000007434">
    <property type="component" value="Chromosome"/>
</dbReference>
<dbReference type="InterPro" id="IPR006009">
    <property type="entry name" value="GlcNAc_MurG"/>
</dbReference>
<dbReference type="GO" id="GO:0050511">
    <property type="term" value="F:undecaprenyldiphospho-muramoylpentapeptide beta-N-acetylglucosaminyltransferase activity"/>
    <property type="evidence" value="ECO:0007669"/>
    <property type="project" value="UniProtKB-UniRule"/>
</dbReference>
<dbReference type="GO" id="GO:0051301">
    <property type="term" value="P:cell division"/>
    <property type="evidence" value="ECO:0007669"/>
    <property type="project" value="UniProtKB-KW"/>
</dbReference>
<evidence type="ECO:0000313" key="14">
    <source>
        <dbReference type="Proteomes" id="UP000007434"/>
    </source>
</evidence>
<reference evidence="13 14" key="1">
    <citation type="submission" date="2010-11" db="EMBL/GenBank/DDBJ databases">
        <title>Complete sequence of Halanaerobium sp. sapolanicus.</title>
        <authorList>
            <consortium name="US DOE Joint Genome Institute"/>
            <person name="Lucas S."/>
            <person name="Copeland A."/>
            <person name="Lapidus A."/>
            <person name="Cheng J.-F."/>
            <person name="Bruce D."/>
            <person name="Goodwin L."/>
            <person name="Pitluck S."/>
            <person name="Davenport K."/>
            <person name="Detter J.C."/>
            <person name="Han C."/>
            <person name="Tapia R."/>
            <person name="Land M."/>
            <person name="Hauser L."/>
            <person name="Jeffries C."/>
            <person name="Kyrpides N."/>
            <person name="Ivanova N."/>
            <person name="Mikhailova N."/>
            <person name="Begemann M.B."/>
            <person name="Mormile M.R."/>
            <person name="Wall J.D."/>
            <person name="Elias D.A."/>
            <person name="Woyke T."/>
        </authorList>
    </citation>
    <scope>NUCLEOTIDE SEQUENCE [LARGE SCALE GENOMIC DNA]</scope>
    <source>
        <strain evidence="14">sapolanicus</strain>
    </source>
</reference>
<dbReference type="GO" id="GO:0008360">
    <property type="term" value="P:regulation of cell shape"/>
    <property type="evidence" value="ECO:0007669"/>
    <property type="project" value="UniProtKB-KW"/>
</dbReference>
<feature type="binding site" evidence="10">
    <location>
        <position position="165"/>
    </location>
    <ligand>
        <name>UDP-N-acetyl-alpha-D-glucosamine</name>
        <dbReference type="ChEBI" id="CHEBI:57705"/>
    </ligand>
</feature>
<accession>E4RLW5</accession>
<comment type="subcellular location">
    <subcellularLocation>
        <location evidence="10">Cell membrane</location>
        <topology evidence="10">Peripheral membrane protein</topology>
        <orientation evidence="10">Cytoplasmic side</orientation>
    </subcellularLocation>
</comment>
<keyword evidence="14" id="KW-1185">Reference proteome</keyword>
<evidence type="ECO:0000313" key="13">
    <source>
        <dbReference type="EMBL" id="ADQ15029.1"/>
    </source>
</evidence>
<keyword evidence="6 10" id="KW-0573">Peptidoglycan synthesis</keyword>
<feature type="binding site" evidence="10">
    <location>
        <position position="195"/>
    </location>
    <ligand>
        <name>UDP-N-acetyl-alpha-D-glucosamine</name>
        <dbReference type="ChEBI" id="CHEBI:57705"/>
    </ligand>
</feature>
<dbReference type="EMBL" id="CP002304">
    <property type="protein sequence ID" value="ADQ15029.1"/>
    <property type="molecule type" value="Genomic_DNA"/>
</dbReference>
<feature type="binding site" evidence="10">
    <location>
        <position position="122"/>
    </location>
    <ligand>
        <name>UDP-N-acetyl-alpha-D-glucosamine</name>
        <dbReference type="ChEBI" id="CHEBI:57705"/>
    </ligand>
</feature>
<name>E4RLW5_HALHG</name>
<dbReference type="GO" id="GO:0005975">
    <property type="term" value="P:carbohydrate metabolic process"/>
    <property type="evidence" value="ECO:0007669"/>
    <property type="project" value="InterPro"/>
</dbReference>
<dbReference type="InterPro" id="IPR007235">
    <property type="entry name" value="Glyco_trans_28_C"/>
</dbReference>
<evidence type="ECO:0000259" key="11">
    <source>
        <dbReference type="Pfam" id="PF03033"/>
    </source>
</evidence>
<gene>
    <name evidence="10" type="primary">murG</name>
    <name evidence="13" type="ordered locus">Halsa_1604</name>
</gene>
<dbReference type="GO" id="GO:0009252">
    <property type="term" value="P:peptidoglycan biosynthetic process"/>
    <property type="evidence" value="ECO:0007669"/>
    <property type="project" value="UniProtKB-UniRule"/>
</dbReference>
<keyword evidence="9 10" id="KW-0961">Cell wall biogenesis/degradation</keyword>
<evidence type="ECO:0000256" key="4">
    <source>
        <dbReference type="ARBA" id="ARBA00022679"/>
    </source>
</evidence>
<dbReference type="Gene3D" id="3.40.50.2000">
    <property type="entry name" value="Glycogen Phosphorylase B"/>
    <property type="match status" value="2"/>
</dbReference>
<evidence type="ECO:0000256" key="2">
    <source>
        <dbReference type="ARBA" id="ARBA00022618"/>
    </source>
</evidence>
<dbReference type="OrthoDB" id="9808936at2"/>
<dbReference type="Pfam" id="PF03033">
    <property type="entry name" value="Glyco_transf_28"/>
    <property type="match status" value="1"/>
</dbReference>
<feature type="domain" description="Glycosyltransferase family 28 N-terminal" evidence="11">
    <location>
        <begin position="4"/>
        <end position="139"/>
    </location>
</feature>
<feature type="domain" description="Glycosyl transferase family 28 C-terminal" evidence="12">
    <location>
        <begin position="188"/>
        <end position="353"/>
    </location>
</feature>
<keyword evidence="7 10" id="KW-0472">Membrane</keyword>
<comment type="similarity">
    <text evidence="10">Belongs to the glycosyltransferase 28 family. MurG subfamily.</text>
</comment>
<dbReference type="GO" id="GO:0051991">
    <property type="term" value="F:UDP-N-acetyl-D-glucosamine:N-acetylmuramoyl-L-alanyl-D-glutamyl-meso-2,6-diaminopimelyl-D-alanyl-D-alanine-diphosphoundecaprenol 4-beta-N-acetylglucosaminlytransferase activity"/>
    <property type="evidence" value="ECO:0007669"/>
    <property type="project" value="RHEA"/>
</dbReference>
<dbReference type="EC" id="2.4.1.227" evidence="10"/>
<dbReference type="GO" id="GO:0005886">
    <property type="term" value="C:plasma membrane"/>
    <property type="evidence" value="ECO:0007669"/>
    <property type="project" value="UniProtKB-SubCell"/>
</dbReference>
<dbReference type="AlphaFoldDB" id="E4RLW5"/>
<evidence type="ECO:0000256" key="3">
    <source>
        <dbReference type="ARBA" id="ARBA00022676"/>
    </source>
</evidence>
<dbReference type="UniPathway" id="UPA00219"/>
<dbReference type="CDD" id="cd03785">
    <property type="entry name" value="GT28_MurG"/>
    <property type="match status" value="1"/>
</dbReference>
<keyword evidence="4 10" id="KW-0808">Transferase</keyword>
<evidence type="ECO:0000256" key="1">
    <source>
        <dbReference type="ARBA" id="ARBA00022475"/>
    </source>
</evidence>
<evidence type="ECO:0000256" key="10">
    <source>
        <dbReference type="HAMAP-Rule" id="MF_00033"/>
    </source>
</evidence>
<evidence type="ECO:0000256" key="7">
    <source>
        <dbReference type="ARBA" id="ARBA00023136"/>
    </source>
</evidence>
<dbReference type="GO" id="GO:0071555">
    <property type="term" value="P:cell wall organization"/>
    <property type="evidence" value="ECO:0007669"/>
    <property type="project" value="UniProtKB-KW"/>
</dbReference>
<dbReference type="SUPFAM" id="SSF53756">
    <property type="entry name" value="UDP-Glycosyltransferase/glycogen phosphorylase"/>
    <property type="match status" value="1"/>
</dbReference>
<dbReference type="PANTHER" id="PTHR21015:SF22">
    <property type="entry name" value="GLYCOSYLTRANSFERASE"/>
    <property type="match status" value="1"/>
</dbReference>
<evidence type="ECO:0000256" key="8">
    <source>
        <dbReference type="ARBA" id="ARBA00023306"/>
    </source>
</evidence>
<comment type="catalytic activity">
    <reaction evidence="10">
        <text>di-trans,octa-cis-undecaprenyl diphospho-N-acetyl-alpha-D-muramoyl-L-alanyl-D-glutamyl-meso-2,6-diaminopimeloyl-D-alanyl-D-alanine + UDP-N-acetyl-alpha-D-glucosamine = di-trans,octa-cis-undecaprenyl diphospho-[N-acetyl-alpha-D-glucosaminyl-(1-&gt;4)]-N-acetyl-alpha-D-muramoyl-L-alanyl-D-glutamyl-meso-2,6-diaminopimeloyl-D-alanyl-D-alanine + UDP + H(+)</text>
        <dbReference type="Rhea" id="RHEA:31227"/>
        <dbReference type="ChEBI" id="CHEBI:15378"/>
        <dbReference type="ChEBI" id="CHEBI:57705"/>
        <dbReference type="ChEBI" id="CHEBI:58223"/>
        <dbReference type="ChEBI" id="CHEBI:61387"/>
        <dbReference type="ChEBI" id="CHEBI:61388"/>
        <dbReference type="EC" id="2.4.1.227"/>
    </reaction>
</comment>
<comment type="pathway">
    <text evidence="10">Cell wall biogenesis; peptidoglycan biosynthesis.</text>
</comment>
<feature type="binding site" evidence="10">
    <location>
        <begin position="10"/>
        <end position="12"/>
    </location>
    <ligand>
        <name>UDP-N-acetyl-alpha-D-glucosamine</name>
        <dbReference type="ChEBI" id="CHEBI:57705"/>
    </ligand>
</feature>
<keyword evidence="1 10" id="KW-1003">Cell membrane</keyword>
<evidence type="ECO:0000256" key="6">
    <source>
        <dbReference type="ARBA" id="ARBA00022984"/>
    </source>
</evidence>
<keyword evidence="8 10" id="KW-0131">Cell cycle</keyword>
<dbReference type="PANTHER" id="PTHR21015">
    <property type="entry name" value="UDP-N-ACETYLGLUCOSAMINE--N-ACETYLMURAMYL-(PENTAPEPTIDE) PYROPHOSPHORYL-UNDECAPRENOL N-ACETYLGLUCOSAMINE TRANSFERASE 1"/>
    <property type="match status" value="1"/>
</dbReference>
<organism evidence="13 14">
    <name type="scientific">Halanaerobium hydrogeniformans</name>
    <name type="common">Halanaerobium sp. (strain sapolanicus)</name>
    <dbReference type="NCBI Taxonomy" id="656519"/>
    <lineage>
        <taxon>Bacteria</taxon>
        <taxon>Bacillati</taxon>
        <taxon>Bacillota</taxon>
        <taxon>Clostridia</taxon>
        <taxon>Halanaerobiales</taxon>
        <taxon>Halanaerobiaceae</taxon>
        <taxon>Halanaerobium</taxon>
    </lineage>
</organism>
<dbReference type="eggNOG" id="COG0707">
    <property type="taxonomic scope" value="Bacteria"/>
</dbReference>
<dbReference type="RefSeq" id="WP_013406106.1">
    <property type="nucleotide sequence ID" value="NC_014654.1"/>
</dbReference>
<dbReference type="CAZy" id="GT28">
    <property type="family name" value="Glycosyltransferase Family 28"/>
</dbReference>
<dbReference type="Pfam" id="PF04101">
    <property type="entry name" value="Glyco_tran_28_C"/>
    <property type="match status" value="1"/>
</dbReference>
<evidence type="ECO:0000256" key="9">
    <source>
        <dbReference type="ARBA" id="ARBA00023316"/>
    </source>
</evidence>
<feature type="binding site" evidence="10">
    <location>
        <position position="299"/>
    </location>
    <ligand>
        <name>UDP-N-acetyl-alpha-D-glucosamine</name>
        <dbReference type="ChEBI" id="CHEBI:57705"/>
    </ligand>
</feature>
<keyword evidence="3 10" id="KW-0328">Glycosyltransferase</keyword>
<reference evidence="13 14" key="2">
    <citation type="journal article" date="2011" name="J. Bacteriol.">
        <title>Complete Genome Sequence of the Haloalkaliphilic, Hydrogen Producing Halanaerobium hydrogenoformans.</title>
        <authorList>
            <person name="Brown S.D."/>
            <person name="Begemann M.B."/>
            <person name="Mormile M.R."/>
            <person name="Wall J.D."/>
            <person name="Han C.S."/>
            <person name="Goodwin L.A."/>
            <person name="Pitluck S."/>
            <person name="Land M.L."/>
            <person name="Hauser L.J."/>
            <person name="Elias D.A."/>
        </authorList>
    </citation>
    <scope>NUCLEOTIDE SEQUENCE [LARGE SCALE GENOMIC DNA]</scope>
    <source>
        <strain evidence="14">sapolanicus</strain>
    </source>
</reference>
<evidence type="ECO:0000259" key="12">
    <source>
        <dbReference type="Pfam" id="PF04101"/>
    </source>
</evidence>
<dbReference type="HAMAP" id="MF_00033">
    <property type="entry name" value="MurG"/>
    <property type="match status" value="1"/>
</dbReference>